<organism evidence="1 2">
    <name type="scientific">Terfezia boudieri ATCC MYA-4762</name>
    <dbReference type="NCBI Taxonomy" id="1051890"/>
    <lineage>
        <taxon>Eukaryota</taxon>
        <taxon>Fungi</taxon>
        <taxon>Dikarya</taxon>
        <taxon>Ascomycota</taxon>
        <taxon>Pezizomycotina</taxon>
        <taxon>Pezizomycetes</taxon>
        <taxon>Pezizales</taxon>
        <taxon>Pezizaceae</taxon>
        <taxon>Terfezia</taxon>
    </lineage>
</organism>
<reference evidence="1 2" key="1">
    <citation type="journal article" date="2018" name="Nat. Ecol. Evol.">
        <title>Pezizomycetes genomes reveal the molecular basis of ectomycorrhizal truffle lifestyle.</title>
        <authorList>
            <person name="Murat C."/>
            <person name="Payen T."/>
            <person name="Noel B."/>
            <person name="Kuo A."/>
            <person name="Morin E."/>
            <person name="Chen J."/>
            <person name="Kohler A."/>
            <person name="Krizsan K."/>
            <person name="Balestrini R."/>
            <person name="Da Silva C."/>
            <person name="Montanini B."/>
            <person name="Hainaut M."/>
            <person name="Levati E."/>
            <person name="Barry K.W."/>
            <person name="Belfiori B."/>
            <person name="Cichocki N."/>
            <person name="Clum A."/>
            <person name="Dockter R.B."/>
            <person name="Fauchery L."/>
            <person name="Guy J."/>
            <person name="Iotti M."/>
            <person name="Le Tacon F."/>
            <person name="Lindquist E.A."/>
            <person name="Lipzen A."/>
            <person name="Malagnac F."/>
            <person name="Mello A."/>
            <person name="Molinier V."/>
            <person name="Miyauchi S."/>
            <person name="Poulain J."/>
            <person name="Riccioni C."/>
            <person name="Rubini A."/>
            <person name="Sitrit Y."/>
            <person name="Splivallo R."/>
            <person name="Traeger S."/>
            <person name="Wang M."/>
            <person name="Zifcakova L."/>
            <person name="Wipf D."/>
            <person name="Zambonelli A."/>
            <person name="Paolocci F."/>
            <person name="Nowrousian M."/>
            <person name="Ottonello S."/>
            <person name="Baldrian P."/>
            <person name="Spatafora J.W."/>
            <person name="Henrissat B."/>
            <person name="Nagy L.G."/>
            <person name="Aury J.M."/>
            <person name="Wincker P."/>
            <person name="Grigoriev I.V."/>
            <person name="Bonfante P."/>
            <person name="Martin F.M."/>
        </authorList>
    </citation>
    <scope>NUCLEOTIDE SEQUENCE [LARGE SCALE GENOMIC DNA]</scope>
    <source>
        <strain evidence="1 2">ATCC MYA-4762</strain>
    </source>
</reference>
<name>A0A3N4LK24_9PEZI</name>
<sequence>MYAAYGCASVLGVLCRVSDVCSSSGLRYLGIWLGMLHLVVLVRNQPIGSEVWLGLRIVLGCDKSLHDVYFSKVSVLSDVFSPFLNPLHPLQQPGP</sequence>
<evidence type="ECO:0000313" key="1">
    <source>
        <dbReference type="EMBL" id="RPB22068.1"/>
    </source>
</evidence>
<dbReference type="EMBL" id="ML121555">
    <property type="protein sequence ID" value="RPB22068.1"/>
    <property type="molecule type" value="Genomic_DNA"/>
</dbReference>
<protein>
    <submittedName>
        <fullName evidence="1">Uncharacterized protein</fullName>
    </submittedName>
</protein>
<gene>
    <name evidence="1" type="ORF">L211DRAFT_361033</name>
</gene>
<accession>A0A3N4LK24</accession>
<dbReference type="InParanoid" id="A0A3N4LK24"/>
<dbReference type="AlphaFoldDB" id="A0A3N4LK24"/>
<keyword evidence="2" id="KW-1185">Reference proteome</keyword>
<proteinExistence type="predicted"/>
<dbReference type="Proteomes" id="UP000267821">
    <property type="component" value="Unassembled WGS sequence"/>
</dbReference>
<evidence type="ECO:0000313" key="2">
    <source>
        <dbReference type="Proteomes" id="UP000267821"/>
    </source>
</evidence>
<dbReference type="OrthoDB" id="3358048at2759"/>